<name>A0A4R0NZT3_9SPHI</name>
<accession>A0A4R0NZT3</accession>
<gene>
    <name evidence="1" type="ORF">EZ449_11330</name>
</gene>
<dbReference type="EMBL" id="SJSN01000008">
    <property type="protein sequence ID" value="TCD08439.1"/>
    <property type="molecule type" value="Genomic_DNA"/>
</dbReference>
<dbReference type="RefSeq" id="WP_131558763.1">
    <property type="nucleotide sequence ID" value="NZ_SJSN01000008.1"/>
</dbReference>
<keyword evidence="2" id="KW-1185">Reference proteome</keyword>
<dbReference type="Proteomes" id="UP000291485">
    <property type="component" value="Unassembled WGS sequence"/>
</dbReference>
<comment type="caution">
    <text evidence="1">The sequence shown here is derived from an EMBL/GenBank/DDBJ whole genome shotgun (WGS) entry which is preliminary data.</text>
</comment>
<protein>
    <recommendedName>
        <fullName evidence="3">Cold shock protein, CspA family</fullName>
    </recommendedName>
</protein>
<dbReference type="AlphaFoldDB" id="A0A4R0NZT3"/>
<sequence>MSDFLIGAVTVINKDLGVGTIMDENCQDIPFFVKDAPHNIELNSRVNFEIILGEAGLMASNIKLI</sequence>
<dbReference type="OrthoDB" id="772988at2"/>
<reference evidence="1 2" key="1">
    <citation type="submission" date="2019-02" db="EMBL/GenBank/DDBJ databases">
        <title>Pedobacter sp. RP-3-11 sp. nov., isolated from Arctic soil.</title>
        <authorList>
            <person name="Dahal R.H."/>
        </authorList>
    </citation>
    <scope>NUCLEOTIDE SEQUENCE [LARGE SCALE GENOMIC DNA]</scope>
    <source>
        <strain evidence="1 2">RP-3-11</strain>
    </source>
</reference>
<proteinExistence type="predicted"/>
<organism evidence="1 2">
    <name type="scientific">Pedobacter frigidisoli</name>
    <dbReference type="NCBI Taxonomy" id="2530455"/>
    <lineage>
        <taxon>Bacteria</taxon>
        <taxon>Pseudomonadati</taxon>
        <taxon>Bacteroidota</taxon>
        <taxon>Sphingobacteriia</taxon>
        <taxon>Sphingobacteriales</taxon>
        <taxon>Sphingobacteriaceae</taxon>
        <taxon>Pedobacter</taxon>
    </lineage>
</organism>
<evidence type="ECO:0008006" key="3">
    <source>
        <dbReference type="Google" id="ProtNLM"/>
    </source>
</evidence>
<evidence type="ECO:0000313" key="1">
    <source>
        <dbReference type="EMBL" id="TCD08439.1"/>
    </source>
</evidence>
<evidence type="ECO:0000313" key="2">
    <source>
        <dbReference type="Proteomes" id="UP000291485"/>
    </source>
</evidence>